<dbReference type="PANTHER" id="PTHR26453">
    <property type="entry name" value="OLFACTORY RECEPTOR"/>
    <property type="match status" value="1"/>
</dbReference>
<dbReference type="Proteomes" id="UP000472274">
    <property type="component" value="Unplaced"/>
</dbReference>
<sequence>MAIGFILLGVSDQPCLEMLLFVVFLVLYVLNLVGNLAVIVVLWLEPSLHTPCIPSLATSPSWIFATPPAPFLRCCFGNSILQTSLTVWLPQCGEDWVDHFFCKVLALLKLVCVNTSDNEAQAFAVNVIFRLVPLGLILVSYGYIGTAVHSAHGKYSQDQGKLVSLFYGIIAPMLNSLIYTLRNKEVHGALRRVLGWLFWVRGHKTEKCAWTGWLGSLWGGSSDPVSGQGTGWLRGPGYRIWSLPI</sequence>
<keyword evidence="2 5" id="KW-0812">Transmembrane</keyword>
<feature type="transmembrane region" description="Helical" evidence="5">
    <location>
        <begin position="123"/>
        <end position="144"/>
    </location>
</feature>
<dbReference type="Ensembl" id="ENSTMTT00000025085.1">
    <property type="protein sequence ID" value="ENSTMTP00000024232.1"/>
    <property type="gene ID" value="ENSTMTG00000017652.1"/>
</dbReference>
<keyword evidence="3 5" id="KW-1133">Transmembrane helix</keyword>
<evidence type="ECO:0000256" key="4">
    <source>
        <dbReference type="ARBA" id="ARBA00023136"/>
    </source>
</evidence>
<dbReference type="SUPFAM" id="SSF81321">
    <property type="entry name" value="Family A G protein-coupled receptor-like"/>
    <property type="match status" value="1"/>
</dbReference>
<organism evidence="6 7">
    <name type="scientific">Terrapene triunguis</name>
    <name type="common">Three-toed box turtle</name>
    <dbReference type="NCBI Taxonomy" id="2587831"/>
    <lineage>
        <taxon>Eukaryota</taxon>
        <taxon>Metazoa</taxon>
        <taxon>Chordata</taxon>
        <taxon>Craniata</taxon>
        <taxon>Vertebrata</taxon>
        <taxon>Euteleostomi</taxon>
        <taxon>Archelosauria</taxon>
        <taxon>Testudinata</taxon>
        <taxon>Testudines</taxon>
        <taxon>Cryptodira</taxon>
        <taxon>Durocryptodira</taxon>
        <taxon>Testudinoidea</taxon>
        <taxon>Emydidae</taxon>
        <taxon>Terrapene</taxon>
    </lineage>
</organism>
<protein>
    <recommendedName>
        <fullName evidence="8">G-protein coupled receptors family 1 profile domain-containing protein</fullName>
    </recommendedName>
</protein>
<feature type="transmembrane region" description="Helical" evidence="5">
    <location>
        <begin position="164"/>
        <end position="182"/>
    </location>
</feature>
<reference evidence="6" key="2">
    <citation type="submission" date="2025-09" db="UniProtKB">
        <authorList>
            <consortium name="Ensembl"/>
        </authorList>
    </citation>
    <scope>IDENTIFICATION</scope>
</reference>
<dbReference type="PRINTS" id="PR00237">
    <property type="entry name" value="GPCRRHODOPSN"/>
</dbReference>
<dbReference type="AlphaFoldDB" id="A0A674JW08"/>
<evidence type="ECO:0000256" key="3">
    <source>
        <dbReference type="ARBA" id="ARBA00022989"/>
    </source>
</evidence>
<dbReference type="InParanoid" id="A0A674JW08"/>
<proteinExistence type="predicted"/>
<feature type="transmembrane region" description="Helical" evidence="5">
    <location>
        <begin position="20"/>
        <end position="44"/>
    </location>
</feature>
<reference evidence="6" key="1">
    <citation type="submission" date="2025-08" db="UniProtKB">
        <authorList>
            <consortium name="Ensembl"/>
        </authorList>
    </citation>
    <scope>IDENTIFICATION</scope>
</reference>
<keyword evidence="4 5" id="KW-0472">Membrane</keyword>
<evidence type="ECO:0000256" key="1">
    <source>
        <dbReference type="ARBA" id="ARBA00004370"/>
    </source>
</evidence>
<dbReference type="GeneTree" id="ENSGT01150000286913"/>
<dbReference type="Gene3D" id="1.20.1070.10">
    <property type="entry name" value="Rhodopsin 7-helix transmembrane proteins"/>
    <property type="match status" value="1"/>
</dbReference>
<name>A0A674JW08_9SAUR</name>
<dbReference type="GO" id="GO:0004930">
    <property type="term" value="F:G protein-coupled receptor activity"/>
    <property type="evidence" value="ECO:0007669"/>
    <property type="project" value="InterPro"/>
</dbReference>
<evidence type="ECO:0000256" key="5">
    <source>
        <dbReference type="SAM" id="Phobius"/>
    </source>
</evidence>
<evidence type="ECO:0008006" key="8">
    <source>
        <dbReference type="Google" id="ProtNLM"/>
    </source>
</evidence>
<evidence type="ECO:0000313" key="6">
    <source>
        <dbReference type="Ensembl" id="ENSTMTP00000024232.1"/>
    </source>
</evidence>
<comment type="subcellular location">
    <subcellularLocation>
        <location evidence="1">Membrane</location>
    </subcellularLocation>
</comment>
<accession>A0A674JW08</accession>
<dbReference type="GO" id="GO:0016020">
    <property type="term" value="C:membrane"/>
    <property type="evidence" value="ECO:0007669"/>
    <property type="project" value="UniProtKB-SubCell"/>
</dbReference>
<dbReference type="InterPro" id="IPR000276">
    <property type="entry name" value="GPCR_Rhodpsn"/>
</dbReference>
<evidence type="ECO:0000256" key="2">
    <source>
        <dbReference type="ARBA" id="ARBA00022692"/>
    </source>
</evidence>
<evidence type="ECO:0000313" key="7">
    <source>
        <dbReference type="Proteomes" id="UP000472274"/>
    </source>
</evidence>
<keyword evidence="7" id="KW-1185">Reference proteome</keyword>